<organism evidence="1 2">
    <name type="scientific">Streptococcus panodentis</name>
    <dbReference type="NCBI Taxonomy" id="1581472"/>
    <lineage>
        <taxon>Bacteria</taxon>
        <taxon>Bacillati</taxon>
        <taxon>Bacillota</taxon>
        <taxon>Bacilli</taxon>
        <taxon>Lactobacillales</taxon>
        <taxon>Streptococcaceae</taxon>
        <taxon>Streptococcus</taxon>
    </lineage>
</organism>
<proteinExistence type="predicted"/>
<dbReference type="Proteomes" id="UP001519349">
    <property type="component" value="Unassembled WGS sequence"/>
</dbReference>
<reference evidence="1 2" key="1">
    <citation type="submission" date="2018-05" db="EMBL/GenBank/DDBJ databases">
        <title>Draft genome sequence of Streptococcus panodentis CCUG 70867T.</title>
        <authorList>
            <person name="Salva-Serra F."/>
            <person name="Mendez V."/>
            <person name="Jaen-Luchoro D."/>
            <person name="Gonzales-Siles L."/>
            <person name="Karlsson R."/>
            <person name="Engstrom-Jakobsson H."/>
            <person name="Busquets A."/>
            <person name="Gomila M."/>
            <person name="Pineiro-Iglesias B."/>
            <person name="Bennasar-Figueras A."/>
            <person name="Seeger M."/>
            <person name="Moore E."/>
        </authorList>
    </citation>
    <scope>NUCLEOTIDE SEQUENCE [LARGE SCALE GENOMIC DNA]</scope>
    <source>
        <strain evidence="1 2">CCUG 70867</strain>
    </source>
</reference>
<comment type="caution">
    <text evidence="1">The sequence shown here is derived from an EMBL/GenBank/DDBJ whole genome shotgun (WGS) entry which is preliminary data.</text>
</comment>
<protein>
    <submittedName>
        <fullName evidence="1">Uncharacterized protein</fullName>
    </submittedName>
</protein>
<sequence length="59" mass="6675">MKELQDRCQSSWLCQPAVLSELQDSESRESFTALQIFLRLAGKEPLSGNVIFLNKNSNC</sequence>
<gene>
    <name evidence="1" type="ORF">DHL47_05690</name>
</gene>
<accession>A0ABS5AWF9</accession>
<dbReference type="EMBL" id="QFAY01000009">
    <property type="protein sequence ID" value="MBP2620835.1"/>
    <property type="molecule type" value="Genomic_DNA"/>
</dbReference>
<evidence type="ECO:0000313" key="1">
    <source>
        <dbReference type="EMBL" id="MBP2620835.1"/>
    </source>
</evidence>
<keyword evidence="2" id="KW-1185">Reference proteome</keyword>
<evidence type="ECO:0000313" key="2">
    <source>
        <dbReference type="Proteomes" id="UP001519349"/>
    </source>
</evidence>
<name>A0ABS5AWF9_9STRE</name>